<feature type="chain" id="PRO_5025451300" description="Lysine-specific metallo-endopeptidase domain-containing protein" evidence="2">
    <location>
        <begin position="21"/>
        <end position="360"/>
    </location>
</feature>
<name>A0A6A6V6G5_9PLEO</name>
<sequence>MSRTLYLKFVLLTSVASAVALPSSKRQDDEVSINGVTIKFFGCDGTMTTDIKNGLDDAVKLANAITEINTDSDVGAIDCQCRRILSVYKNLGSFGRTWFWGWRVNAFCPSQDTRCKEYPGMVAFTWNTLCEDGQCDDDEDPKRLSTLDEAIEKGKRGSKKDKYNLKTYWETRGKLLFHELLHGATIGKRANDNLFIFDLKIKIRNANKPDELQEVDAYGPLNAKILARTTRDQNFHHVRQNDDNWTAYALAKYNKSKVGPQALFRITGDQTLVNEDVYNRDTLASDSLPASPDRQSYTVDGSTFRPDSDYPEWYIKALQNARNGDLDDGTPSGHQPGKSLSIAMRSIVNSHAGSADIYSG</sequence>
<gene>
    <name evidence="3" type="ORF">M011DRAFT_495836</name>
</gene>
<keyword evidence="2" id="KW-0732">Signal</keyword>
<keyword evidence="4" id="KW-1185">Reference proteome</keyword>
<feature type="signal peptide" evidence="2">
    <location>
        <begin position="1"/>
        <end position="20"/>
    </location>
</feature>
<feature type="region of interest" description="Disordered" evidence="1">
    <location>
        <begin position="283"/>
        <end position="303"/>
    </location>
</feature>
<accession>A0A6A6V6G5</accession>
<dbReference type="Proteomes" id="UP000799440">
    <property type="component" value="Unassembled WGS sequence"/>
</dbReference>
<protein>
    <recommendedName>
        <fullName evidence="5">Lysine-specific metallo-endopeptidase domain-containing protein</fullName>
    </recommendedName>
</protein>
<proteinExistence type="predicted"/>
<dbReference type="OrthoDB" id="3796341at2759"/>
<evidence type="ECO:0000313" key="4">
    <source>
        <dbReference type="Proteomes" id="UP000799440"/>
    </source>
</evidence>
<evidence type="ECO:0000313" key="3">
    <source>
        <dbReference type="EMBL" id="KAF2745100.1"/>
    </source>
</evidence>
<organism evidence="3 4">
    <name type="scientific">Sporormia fimetaria CBS 119925</name>
    <dbReference type="NCBI Taxonomy" id="1340428"/>
    <lineage>
        <taxon>Eukaryota</taxon>
        <taxon>Fungi</taxon>
        <taxon>Dikarya</taxon>
        <taxon>Ascomycota</taxon>
        <taxon>Pezizomycotina</taxon>
        <taxon>Dothideomycetes</taxon>
        <taxon>Pleosporomycetidae</taxon>
        <taxon>Pleosporales</taxon>
        <taxon>Sporormiaceae</taxon>
        <taxon>Sporormia</taxon>
    </lineage>
</organism>
<reference evidence="3" key="1">
    <citation type="journal article" date="2020" name="Stud. Mycol.">
        <title>101 Dothideomycetes genomes: a test case for predicting lifestyles and emergence of pathogens.</title>
        <authorList>
            <person name="Haridas S."/>
            <person name="Albert R."/>
            <person name="Binder M."/>
            <person name="Bloem J."/>
            <person name="Labutti K."/>
            <person name="Salamov A."/>
            <person name="Andreopoulos B."/>
            <person name="Baker S."/>
            <person name="Barry K."/>
            <person name="Bills G."/>
            <person name="Bluhm B."/>
            <person name="Cannon C."/>
            <person name="Castanera R."/>
            <person name="Culley D."/>
            <person name="Daum C."/>
            <person name="Ezra D."/>
            <person name="Gonzalez J."/>
            <person name="Henrissat B."/>
            <person name="Kuo A."/>
            <person name="Liang C."/>
            <person name="Lipzen A."/>
            <person name="Lutzoni F."/>
            <person name="Magnuson J."/>
            <person name="Mondo S."/>
            <person name="Nolan M."/>
            <person name="Ohm R."/>
            <person name="Pangilinan J."/>
            <person name="Park H.-J."/>
            <person name="Ramirez L."/>
            <person name="Alfaro M."/>
            <person name="Sun H."/>
            <person name="Tritt A."/>
            <person name="Yoshinaga Y."/>
            <person name="Zwiers L.-H."/>
            <person name="Turgeon B."/>
            <person name="Goodwin S."/>
            <person name="Spatafora J."/>
            <person name="Crous P."/>
            <person name="Grigoriev I."/>
        </authorList>
    </citation>
    <scope>NUCLEOTIDE SEQUENCE</scope>
    <source>
        <strain evidence="3">CBS 119925</strain>
    </source>
</reference>
<dbReference type="EMBL" id="MU006584">
    <property type="protein sequence ID" value="KAF2745100.1"/>
    <property type="molecule type" value="Genomic_DNA"/>
</dbReference>
<evidence type="ECO:0000256" key="1">
    <source>
        <dbReference type="SAM" id="MobiDB-lite"/>
    </source>
</evidence>
<dbReference type="AlphaFoldDB" id="A0A6A6V6G5"/>
<evidence type="ECO:0000256" key="2">
    <source>
        <dbReference type="SAM" id="SignalP"/>
    </source>
</evidence>
<evidence type="ECO:0008006" key="5">
    <source>
        <dbReference type="Google" id="ProtNLM"/>
    </source>
</evidence>